<dbReference type="AlphaFoldDB" id="A0A2B4R806"/>
<protein>
    <submittedName>
        <fullName evidence="2">Uncharacterized protein</fullName>
    </submittedName>
</protein>
<organism evidence="2 3">
    <name type="scientific">Stylophora pistillata</name>
    <name type="common">Smooth cauliflower coral</name>
    <dbReference type="NCBI Taxonomy" id="50429"/>
    <lineage>
        <taxon>Eukaryota</taxon>
        <taxon>Metazoa</taxon>
        <taxon>Cnidaria</taxon>
        <taxon>Anthozoa</taxon>
        <taxon>Hexacorallia</taxon>
        <taxon>Scleractinia</taxon>
        <taxon>Astrocoeniina</taxon>
        <taxon>Pocilloporidae</taxon>
        <taxon>Stylophora</taxon>
    </lineage>
</organism>
<keyword evidence="1" id="KW-0472">Membrane</keyword>
<evidence type="ECO:0000313" key="2">
    <source>
        <dbReference type="EMBL" id="PFX14474.1"/>
    </source>
</evidence>
<keyword evidence="1" id="KW-0812">Transmembrane</keyword>
<comment type="caution">
    <text evidence="2">The sequence shown here is derived from an EMBL/GenBank/DDBJ whole genome shotgun (WGS) entry which is preliminary data.</text>
</comment>
<keyword evidence="1" id="KW-1133">Transmembrane helix</keyword>
<dbReference type="GO" id="GO:0016020">
    <property type="term" value="C:membrane"/>
    <property type="evidence" value="ECO:0007669"/>
    <property type="project" value="TreeGrafter"/>
</dbReference>
<gene>
    <name evidence="2" type="ORF">AWC38_SpisGene25765</name>
</gene>
<feature type="transmembrane region" description="Helical" evidence="1">
    <location>
        <begin position="154"/>
        <end position="177"/>
    </location>
</feature>
<evidence type="ECO:0000256" key="1">
    <source>
        <dbReference type="SAM" id="Phobius"/>
    </source>
</evidence>
<dbReference type="OrthoDB" id="5980168at2759"/>
<dbReference type="Proteomes" id="UP000225706">
    <property type="component" value="Unassembled WGS sequence"/>
</dbReference>
<proteinExistence type="predicted"/>
<name>A0A2B4R806_STYPI</name>
<dbReference type="PANTHER" id="PTHR12242:SF45">
    <property type="entry name" value="MARVEL DOMAIN-CONTAINING PROTEIN"/>
    <property type="match status" value="1"/>
</dbReference>
<dbReference type="PANTHER" id="PTHR12242">
    <property type="entry name" value="OS02G0130600 PROTEIN-RELATED"/>
    <property type="match status" value="1"/>
</dbReference>
<feature type="transmembrane region" description="Helical" evidence="1">
    <location>
        <begin position="212"/>
        <end position="232"/>
    </location>
</feature>
<feature type="transmembrane region" description="Helical" evidence="1">
    <location>
        <begin position="76"/>
        <end position="97"/>
    </location>
</feature>
<reference evidence="3" key="1">
    <citation type="journal article" date="2017" name="bioRxiv">
        <title>Comparative analysis of the genomes of Stylophora pistillata and Acropora digitifera provides evidence for extensive differences between species of corals.</title>
        <authorList>
            <person name="Voolstra C.R."/>
            <person name="Li Y."/>
            <person name="Liew Y.J."/>
            <person name="Baumgarten S."/>
            <person name="Zoccola D."/>
            <person name="Flot J.-F."/>
            <person name="Tambutte S."/>
            <person name="Allemand D."/>
            <person name="Aranda M."/>
        </authorList>
    </citation>
    <scope>NUCLEOTIDE SEQUENCE [LARGE SCALE GENOMIC DNA]</scope>
</reference>
<accession>A0A2B4R806</accession>
<feature type="transmembrane region" description="Helical" evidence="1">
    <location>
        <begin position="252"/>
        <end position="275"/>
    </location>
</feature>
<evidence type="ECO:0000313" key="3">
    <source>
        <dbReference type="Proteomes" id="UP000225706"/>
    </source>
</evidence>
<dbReference type="EMBL" id="LSMT01000776">
    <property type="protein sequence ID" value="PFX14474.1"/>
    <property type="molecule type" value="Genomic_DNA"/>
</dbReference>
<sequence length="289" mass="34252">MSVFRKWLKVVLAEEFRVKSLFLRFSSPELFSESPWFPSSLFIIYRLVITAWSVIVTVESTFETSSYLWLLQLDNWSISLSCLYFVLATLLPIYYAVKAYKDQENKEIPEKTEKSYMADDEHENECELLWTANEEDESHRELPRREDRLPCYHAVLWVLQTLVGNSILVVILCYAILEEQFNQLEFAKLLSIFIFMVAEAVFSFAPIRLLHFLYSYVFSLTYVLVVLIYYFLLLDKLVPELPRFVKRIDDPLSSTVVFMILIVGQPLFQLLYFSIHKLNCYVYFKYHGY</sequence>
<keyword evidence="3" id="KW-1185">Reference proteome</keyword>
<feature type="transmembrane region" description="Helical" evidence="1">
    <location>
        <begin position="189"/>
        <end position="205"/>
    </location>
</feature>
<feature type="transmembrane region" description="Helical" evidence="1">
    <location>
        <begin position="36"/>
        <end position="56"/>
    </location>
</feature>